<sequence>MISCDSIIKSFSSLSRDYMVNQQQQQINENLKIEAIRWYQKLQEITYLEAGQHMRALNQLMWQIPSFVIAVNGGLWYATTLANESSLWIIFAVLALFDFTTMITLYRLRSLIGSKIALQKNIEDPSKNYILNEITRDAGFKLPSSYDNKETGYIVVSCWAVMLIVCFFVNIAGVYHPNLFSKDISHNTYKATIKNIESGLFIEAKSGLSK</sequence>
<dbReference type="KEGG" id="ecy:ECSE_0563"/>
<name>A0A979GD62_ECOSE</name>
<keyword evidence="1" id="KW-0472">Membrane</keyword>
<feature type="transmembrane region" description="Helical" evidence="1">
    <location>
        <begin position="85"/>
        <end position="106"/>
    </location>
</feature>
<feature type="transmembrane region" description="Helical" evidence="1">
    <location>
        <begin position="60"/>
        <end position="79"/>
    </location>
</feature>
<organism evidence="2 3">
    <name type="scientific">Escherichia coli (strain SE11)</name>
    <dbReference type="NCBI Taxonomy" id="409438"/>
    <lineage>
        <taxon>Bacteria</taxon>
        <taxon>Pseudomonadati</taxon>
        <taxon>Pseudomonadota</taxon>
        <taxon>Gammaproteobacteria</taxon>
        <taxon>Enterobacterales</taxon>
        <taxon>Enterobacteriaceae</taxon>
        <taxon>Escherichia</taxon>
    </lineage>
</organism>
<evidence type="ECO:0000313" key="2">
    <source>
        <dbReference type="EMBL" id="BAG76087.1"/>
    </source>
</evidence>
<evidence type="ECO:0000313" key="3">
    <source>
        <dbReference type="Proteomes" id="UP000008199"/>
    </source>
</evidence>
<proteinExistence type="predicted"/>
<dbReference type="Proteomes" id="UP000008199">
    <property type="component" value="Chromosome"/>
</dbReference>
<protein>
    <submittedName>
        <fullName evidence="2">Uncharacterized protein</fullName>
    </submittedName>
</protein>
<gene>
    <name evidence="2" type="ordered locus">ECSE_0563</name>
</gene>
<keyword evidence="1" id="KW-1133">Transmembrane helix</keyword>
<feature type="transmembrane region" description="Helical" evidence="1">
    <location>
        <begin position="151"/>
        <end position="175"/>
    </location>
</feature>
<keyword evidence="1" id="KW-0812">Transmembrane</keyword>
<reference evidence="2 3" key="1">
    <citation type="journal article" date="2008" name="DNA Res.">
        <title>Complete genome sequence and comparative analysis of the wild-type commensal Escherichia coli strain SE11 isolated from a healthy adult.</title>
        <authorList>
            <person name="Oshima K."/>
            <person name="Toh H."/>
            <person name="Ogura Y."/>
            <person name="Sasamoto H."/>
            <person name="Morita H."/>
            <person name="Park S.-H."/>
            <person name="Ooka T."/>
            <person name="Iyoda S."/>
            <person name="Taylor T.D."/>
            <person name="Hayashi T."/>
            <person name="Itoh K."/>
            <person name="Hattori M."/>
        </authorList>
    </citation>
    <scope>NUCLEOTIDE SEQUENCE [LARGE SCALE GENOMIC DNA]</scope>
    <source>
        <strain evidence="2 3">SE11</strain>
    </source>
</reference>
<evidence type="ECO:0000256" key="1">
    <source>
        <dbReference type="SAM" id="Phobius"/>
    </source>
</evidence>
<dbReference type="EMBL" id="AP009240">
    <property type="protein sequence ID" value="BAG76087.1"/>
    <property type="molecule type" value="Genomic_DNA"/>
</dbReference>
<dbReference type="AlphaFoldDB" id="A0A979GD62"/>
<accession>A0A979GD62</accession>